<keyword evidence="3" id="KW-0378">Hydrolase</keyword>
<dbReference type="Gene3D" id="2.30.42.10">
    <property type="match status" value="1"/>
</dbReference>
<dbReference type="InterPro" id="IPR041489">
    <property type="entry name" value="PDZ_6"/>
</dbReference>
<comment type="caution">
    <text evidence="3">The sequence shown here is derived from an EMBL/GenBank/DDBJ whole genome shotgun (WGS) entry which is preliminary data.</text>
</comment>
<gene>
    <name evidence="3" type="ORF">H7U19_02990</name>
</gene>
<dbReference type="InterPro" id="IPR021109">
    <property type="entry name" value="Peptidase_aspartic_dom_sf"/>
</dbReference>
<name>A0A923KKY8_9FLAO</name>
<feature type="domain" description="PDZ" evidence="2">
    <location>
        <begin position="375"/>
        <end position="430"/>
    </location>
</feature>
<dbReference type="PROSITE" id="PS50106">
    <property type="entry name" value="PDZ"/>
    <property type="match status" value="1"/>
</dbReference>
<protein>
    <submittedName>
        <fullName evidence="3">Aspartyl protease family protein</fullName>
    </submittedName>
</protein>
<sequence length="446" mass="50739">MKKLLCFALFLLSFINICLAQKDRFIIQNKKGETKVRFKLINNLIVFPVEVNGIELSFILDTGITKPMIFNIVNMSDSLMVKNPETTILRGLGEGESVEALKSDGNVIKIGDALKLDQDLYAIYDSRLNFAPKLGVPINGIIGYDILKDFVVEINYSSRFLKFYNAEIYEYKTCNSCEVLGLGFYNNKPFIHANVTVNKKIFPVKMLVDSGGSDAIWLFENDSLGIKCGMNYFRDFLGYGLSGSVYGRRSKIDCFSLNSFIMKDVNVAYPDSTSISYDRIMEGRNGTIAGEILKRFNIILDYKQQRITFRKNGYFRNKFFYNKSGIVLEYGGYRYVREKDNNDNSVTYGNNSRASSAKVVLNTKYKLNLKPAYTIVELREGSPGALAGLKLGDIILKINGKLAHNYTLQEITQMFHDDNGKFIRLLVERKGKKFEHSFKLKDILLN</sequence>
<organism evidence="3 4">
    <name type="scientific">Hyunsoonleella aquatilis</name>
    <dbReference type="NCBI Taxonomy" id="2762758"/>
    <lineage>
        <taxon>Bacteria</taxon>
        <taxon>Pseudomonadati</taxon>
        <taxon>Bacteroidota</taxon>
        <taxon>Flavobacteriia</taxon>
        <taxon>Flavobacteriales</taxon>
        <taxon>Flavobacteriaceae</taxon>
    </lineage>
</organism>
<dbReference type="InterPro" id="IPR036034">
    <property type="entry name" value="PDZ_sf"/>
</dbReference>
<feature type="chain" id="PRO_5036881375" evidence="1">
    <location>
        <begin position="21"/>
        <end position="446"/>
    </location>
</feature>
<evidence type="ECO:0000259" key="2">
    <source>
        <dbReference type="PROSITE" id="PS50106"/>
    </source>
</evidence>
<dbReference type="GO" id="GO:0006508">
    <property type="term" value="P:proteolysis"/>
    <property type="evidence" value="ECO:0007669"/>
    <property type="project" value="UniProtKB-KW"/>
</dbReference>
<dbReference type="InterPro" id="IPR001478">
    <property type="entry name" value="PDZ"/>
</dbReference>
<evidence type="ECO:0000313" key="4">
    <source>
        <dbReference type="Proteomes" id="UP000656244"/>
    </source>
</evidence>
<keyword evidence="3" id="KW-0645">Protease</keyword>
<dbReference type="Pfam" id="PF17820">
    <property type="entry name" value="PDZ_6"/>
    <property type="match status" value="1"/>
</dbReference>
<dbReference type="GO" id="GO:0008233">
    <property type="term" value="F:peptidase activity"/>
    <property type="evidence" value="ECO:0007669"/>
    <property type="project" value="UniProtKB-KW"/>
</dbReference>
<feature type="signal peptide" evidence="1">
    <location>
        <begin position="1"/>
        <end position="20"/>
    </location>
</feature>
<dbReference type="Gene3D" id="2.40.70.10">
    <property type="entry name" value="Acid Proteases"/>
    <property type="match status" value="1"/>
</dbReference>
<accession>A0A923KKY8</accession>
<evidence type="ECO:0000313" key="3">
    <source>
        <dbReference type="EMBL" id="MBC3757355.1"/>
    </source>
</evidence>
<dbReference type="AlphaFoldDB" id="A0A923KKY8"/>
<dbReference type="SUPFAM" id="SSF50156">
    <property type="entry name" value="PDZ domain-like"/>
    <property type="match status" value="1"/>
</dbReference>
<keyword evidence="1" id="KW-0732">Signal</keyword>
<dbReference type="Proteomes" id="UP000656244">
    <property type="component" value="Unassembled WGS sequence"/>
</dbReference>
<evidence type="ECO:0000256" key="1">
    <source>
        <dbReference type="SAM" id="SignalP"/>
    </source>
</evidence>
<keyword evidence="4" id="KW-1185">Reference proteome</keyword>
<proteinExistence type="predicted"/>
<dbReference type="EMBL" id="JACNMF010000001">
    <property type="protein sequence ID" value="MBC3757355.1"/>
    <property type="molecule type" value="Genomic_DNA"/>
</dbReference>
<dbReference type="SMART" id="SM00228">
    <property type="entry name" value="PDZ"/>
    <property type="match status" value="1"/>
</dbReference>
<reference evidence="3" key="1">
    <citation type="submission" date="2020-08" db="EMBL/GenBank/DDBJ databases">
        <title>Hyunsoonleella sp. strain SJ7 genome sequencing and assembly.</title>
        <authorList>
            <person name="Kim I."/>
        </authorList>
    </citation>
    <scope>NUCLEOTIDE SEQUENCE</scope>
    <source>
        <strain evidence="3">SJ7</strain>
    </source>
</reference>
<dbReference type="RefSeq" id="WP_186558548.1">
    <property type="nucleotide sequence ID" value="NZ_JACNMF010000001.1"/>
</dbReference>